<protein>
    <recommendedName>
        <fullName evidence="5">Protein FAM47E</fullName>
    </recommendedName>
</protein>
<dbReference type="PANTHER" id="PTHR46449">
    <property type="entry name" value="ZGC:158260"/>
    <property type="match status" value="1"/>
</dbReference>
<feature type="compositionally biased region" description="Basic and acidic residues" evidence="2">
    <location>
        <begin position="426"/>
        <end position="440"/>
    </location>
</feature>
<feature type="compositionally biased region" description="Basic and acidic residues" evidence="2">
    <location>
        <begin position="352"/>
        <end position="378"/>
    </location>
</feature>
<dbReference type="OMA" id="VKYGAWY"/>
<dbReference type="Proteomes" id="UP000887568">
    <property type="component" value="Unplaced"/>
</dbReference>
<feature type="region of interest" description="Disordered" evidence="2">
    <location>
        <begin position="352"/>
        <end position="383"/>
    </location>
</feature>
<feature type="compositionally biased region" description="Acidic residues" evidence="2">
    <location>
        <begin position="168"/>
        <end position="178"/>
    </location>
</feature>
<keyword evidence="4" id="KW-1185">Reference proteome</keyword>
<evidence type="ECO:0008006" key="5">
    <source>
        <dbReference type="Google" id="ProtNLM"/>
    </source>
</evidence>
<feature type="region of interest" description="Disordered" evidence="2">
    <location>
        <begin position="168"/>
        <end position="245"/>
    </location>
</feature>
<sequence>MAEWKYDLALVKTLTDKKIREQTWYKERLKTKFIKSKKPGDVSKTLSGGRWQFLLQGLDDFRDGLPPKVEDSIVVKGTKGEIEPNIHGDTTMKYPKTESVNRHRFTEEEVAYLRTLPLQQQRRDHINEMEYGLLQHPLALYPHLEESMPPDIFEDVVEILDPEMNLDSEAEDEDDFEEGLTNSYGETDPSEDKNRPASGLSDGSSSETKVRNPYRWLPRKEEQQKEDRKANRRRSESPSQDEHIKDVTKEFCDWVSGLGGDSNNVEESTIHSLFASGYETKPALSVPIHVVELTNVPPELRMSATVSQEELPTQTLEQVEKTQKQLYGGYQPSWLKMKYGAWYLAPKTWSRRRNDEPLEDPKALKDKEMSDSKKKSLAMDEQLAPLHGSKSFKEFVEKKATRMPEFLDRVAQFQAQAEAEELAAARSEKGRDSSREIEAK</sequence>
<evidence type="ECO:0000256" key="1">
    <source>
        <dbReference type="ARBA" id="ARBA00005277"/>
    </source>
</evidence>
<reference evidence="3" key="1">
    <citation type="submission" date="2022-11" db="UniProtKB">
        <authorList>
            <consortium name="EnsemblMetazoa"/>
        </authorList>
    </citation>
    <scope>IDENTIFICATION</scope>
</reference>
<name>A0A913ZWI8_PATMI</name>
<comment type="similarity">
    <text evidence="1">Belongs to the FAM47 family.</text>
</comment>
<dbReference type="InterPro" id="IPR032743">
    <property type="entry name" value="FAM47"/>
</dbReference>
<organism evidence="3 4">
    <name type="scientific">Patiria miniata</name>
    <name type="common">Bat star</name>
    <name type="synonym">Asterina miniata</name>
    <dbReference type="NCBI Taxonomy" id="46514"/>
    <lineage>
        <taxon>Eukaryota</taxon>
        <taxon>Metazoa</taxon>
        <taxon>Echinodermata</taxon>
        <taxon>Eleutherozoa</taxon>
        <taxon>Asterozoa</taxon>
        <taxon>Asteroidea</taxon>
        <taxon>Valvatacea</taxon>
        <taxon>Valvatida</taxon>
        <taxon>Asterinidae</taxon>
        <taxon>Patiria</taxon>
    </lineage>
</organism>
<evidence type="ECO:0000256" key="2">
    <source>
        <dbReference type="SAM" id="MobiDB-lite"/>
    </source>
</evidence>
<evidence type="ECO:0000313" key="4">
    <source>
        <dbReference type="Proteomes" id="UP000887568"/>
    </source>
</evidence>
<dbReference type="RefSeq" id="XP_038055431.1">
    <property type="nucleotide sequence ID" value="XM_038199503.1"/>
</dbReference>
<dbReference type="EnsemblMetazoa" id="XM_038199503.1">
    <property type="protein sequence ID" value="XP_038055431.1"/>
    <property type="gene ID" value="LOC119727570"/>
</dbReference>
<feature type="compositionally biased region" description="Basic and acidic residues" evidence="2">
    <location>
        <begin position="218"/>
        <end position="245"/>
    </location>
</feature>
<dbReference type="GO" id="GO:0045815">
    <property type="term" value="P:transcription initiation-coupled chromatin remodeling"/>
    <property type="evidence" value="ECO:0007669"/>
    <property type="project" value="TreeGrafter"/>
</dbReference>
<dbReference type="PANTHER" id="PTHR46449:SF5">
    <property type="entry name" value="FAMILY WITH SEQUENCE SIMILARITY 47 MEMBER E"/>
    <property type="match status" value="1"/>
</dbReference>
<dbReference type="Pfam" id="PF14642">
    <property type="entry name" value="FAM47"/>
    <property type="match status" value="1"/>
</dbReference>
<dbReference type="AlphaFoldDB" id="A0A913ZWI8"/>
<evidence type="ECO:0000313" key="3">
    <source>
        <dbReference type="EnsemblMetazoa" id="XP_038055431.1"/>
    </source>
</evidence>
<accession>A0A913ZWI8</accession>
<feature type="region of interest" description="Disordered" evidence="2">
    <location>
        <begin position="421"/>
        <end position="440"/>
    </location>
</feature>
<proteinExistence type="inferred from homology"/>
<dbReference type="GeneID" id="119727570"/>
<dbReference type="OrthoDB" id="6755972at2759"/>
<dbReference type="GO" id="GO:0000785">
    <property type="term" value="C:chromatin"/>
    <property type="evidence" value="ECO:0007669"/>
    <property type="project" value="TreeGrafter"/>
</dbReference>